<dbReference type="AlphaFoldDB" id="A0A1H0Y4W1"/>
<dbReference type="RefSeq" id="WP_092520401.1">
    <property type="nucleotide sequence ID" value="NZ_FNKO01000001.1"/>
</dbReference>
<gene>
    <name evidence="2" type="ORF">SAMN04489718_0223</name>
</gene>
<evidence type="ECO:0008006" key="4">
    <source>
        <dbReference type="Google" id="ProtNLM"/>
    </source>
</evidence>
<accession>A0A1H0Y4W1</accession>
<dbReference type="Proteomes" id="UP000199301">
    <property type="component" value="Unassembled WGS sequence"/>
</dbReference>
<feature type="region of interest" description="Disordered" evidence="1">
    <location>
        <begin position="61"/>
        <end position="118"/>
    </location>
</feature>
<dbReference type="OrthoDB" id="3538051at2"/>
<evidence type="ECO:0000313" key="3">
    <source>
        <dbReference type="Proteomes" id="UP000199301"/>
    </source>
</evidence>
<evidence type="ECO:0000313" key="2">
    <source>
        <dbReference type="EMBL" id="SDQ10155.1"/>
    </source>
</evidence>
<evidence type="ECO:0000256" key="1">
    <source>
        <dbReference type="SAM" id="MobiDB-lite"/>
    </source>
</evidence>
<name>A0A1H0Y4W1_9ACTN</name>
<keyword evidence="3" id="KW-1185">Reference proteome</keyword>
<sequence>MSRLLLFGAGVAAGVALSRKVGQTARKATPVGVADQLGDAVRELAGAVGSFGADVRAGMTEREHELHESVSERTGIVTGGRERRTIDGPDNGGRPVTRMAGTIDGADSRARRARRAGR</sequence>
<dbReference type="STRING" id="995062.SAMN04489718_0223"/>
<dbReference type="EMBL" id="FNKO01000001">
    <property type="protein sequence ID" value="SDQ10155.1"/>
    <property type="molecule type" value="Genomic_DNA"/>
</dbReference>
<reference evidence="3" key="1">
    <citation type="submission" date="2016-10" db="EMBL/GenBank/DDBJ databases">
        <authorList>
            <person name="Varghese N."/>
            <person name="Submissions S."/>
        </authorList>
    </citation>
    <scope>NUCLEOTIDE SEQUENCE [LARGE SCALE GENOMIC DNA]</scope>
    <source>
        <strain evidence="3">DSM 45459</strain>
    </source>
</reference>
<proteinExistence type="predicted"/>
<protein>
    <recommendedName>
        <fullName evidence="4">Secreted protein</fullName>
    </recommendedName>
</protein>
<feature type="compositionally biased region" description="Basic and acidic residues" evidence="1">
    <location>
        <begin position="61"/>
        <end position="71"/>
    </location>
</feature>
<organism evidence="2 3">
    <name type="scientific">Actinopolyspora saharensis</name>
    <dbReference type="NCBI Taxonomy" id="995062"/>
    <lineage>
        <taxon>Bacteria</taxon>
        <taxon>Bacillati</taxon>
        <taxon>Actinomycetota</taxon>
        <taxon>Actinomycetes</taxon>
        <taxon>Actinopolysporales</taxon>
        <taxon>Actinopolysporaceae</taxon>
        <taxon>Actinopolyspora</taxon>
    </lineage>
</organism>